<keyword evidence="1" id="KW-0812">Transmembrane</keyword>
<proteinExistence type="predicted"/>
<feature type="transmembrane region" description="Helical" evidence="1">
    <location>
        <begin position="30"/>
        <end position="49"/>
    </location>
</feature>
<dbReference type="EMBL" id="KZ084087">
    <property type="protein sequence ID" value="OSD07882.1"/>
    <property type="molecule type" value="Genomic_DNA"/>
</dbReference>
<name>A0A1Y2J6N1_TRAC3</name>
<protein>
    <submittedName>
        <fullName evidence="2">Uncharacterized protein</fullName>
    </submittedName>
</protein>
<organism evidence="2 3">
    <name type="scientific">Trametes coccinea (strain BRFM310)</name>
    <name type="common">Pycnoporus coccineus</name>
    <dbReference type="NCBI Taxonomy" id="1353009"/>
    <lineage>
        <taxon>Eukaryota</taxon>
        <taxon>Fungi</taxon>
        <taxon>Dikarya</taxon>
        <taxon>Basidiomycota</taxon>
        <taxon>Agaricomycotina</taxon>
        <taxon>Agaricomycetes</taxon>
        <taxon>Polyporales</taxon>
        <taxon>Polyporaceae</taxon>
        <taxon>Trametes</taxon>
    </lineage>
</organism>
<keyword evidence="1" id="KW-0472">Membrane</keyword>
<dbReference type="AlphaFoldDB" id="A0A1Y2J6N1"/>
<gene>
    <name evidence="2" type="ORF">PYCCODRAFT_1430076</name>
</gene>
<keyword evidence="3" id="KW-1185">Reference proteome</keyword>
<accession>A0A1Y2J6N1</accession>
<feature type="non-terminal residue" evidence="2">
    <location>
        <position position="1"/>
    </location>
</feature>
<dbReference type="Proteomes" id="UP000193067">
    <property type="component" value="Unassembled WGS sequence"/>
</dbReference>
<keyword evidence="1" id="KW-1133">Transmembrane helix</keyword>
<sequence>MAGQRGGGGPPRLPFCPDLLVKPTFSSHPVFLPSFFPIFALFSLILPPAKRQTVLIIFSPSPQQVLALRFPTSAEEALERSHQA</sequence>
<reference evidence="2 3" key="1">
    <citation type="journal article" date="2015" name="Biotechnol. Biofuels">
        <title>Enhanced degradation of softwood versus hardwood by the white-rot fungus Pycnoporus coccineus.</title>
        <authorList>
            <person name="Couturier M."/>
            <person name="Navarro D."/>
            <person name="Chevret D."/>
            <person name="Henrissat B."/>
            <person name="Piumi F."/>
            <person name="Ruiz-Duenas F.J."/>
            <person name="Martinez A.T."/>
            <person name="Grigoriev I.V."/>
            <person name="Riley R."/>
            <person name="Lipzen A."/>
            <person name="Berrin J.G."/>
            <person name="Master E.R."/>
            <person name="Rosso M.N."/>
        </authorList>
    </citation>
    <scope>NUCLEOTIDE SEQUENCE [LARGE SCALE GENOMIC DNA]</scope>
    <source>
        <strain evidence="2 3">BRFM310</strain>
    </source>
</reference>
<evidence type="ECO:0000256" key="1">
    <source>
        <dbReference type="SAM" id="Phobius"/>
    </source>
</evidence>
<evidence type="ECO:0000313" key="3">
    <source>
        <dbReference type="Proteomes" id="UP000193067"/>
    </source>
</evidence>
<evidence type="ECO:0000313" key="2">
    <source>
        <dbReference type="EMBL" id="OSD07882.1"/>
    </source>
</evidence>